<evidence type="ECO:0000256" key="1">
    <source>
        <dbReference type="ARBA" id="ARBA00006432"/>
    </source>
</evidence>
<keyword evidence="6" id="KW-1185">Reference proteome</keyword>
<evidence type="ECO:0000313" key="5">
    <source>
        <dbReference type="EMBL" id="VGO12048.1"/>
    </source>
</evidence>
<dbReference type="InterPro" id="IPR020845">
    <property type="entry name" value="AMP-binding_CS"/>
</dbReference>
<dbReference type="PANTHER" id="PTHR43201">
    <property type="entry name" value="ACYL-COA SYNTHETASE"/>
    <property type="match status" value="1"/>
</dbReference>
<dbReference type="Pfam" id="PF13193">
    <property type="entry name" value="AMP-binding_C"/>
    <property type="match status" value="1"/>
</dbReference>
<dbReference type="SUPFAM" id="SSF56801">
    <property type="entry name" value="Acetyl-CoA synthetase-like"/>
    <property type="match status" value="1"/>
</dbReference>
<feature type="domain" description="AMP-dependent synthetase/ligase" evidence="3">
    <location>
        <begin position="15"/>
        <end position="326"/>
    </location>
</feature>
<dbReference type="PANTHER" id="PTHR43201:SF5">
    <property type="entry name" value="MEDIUM-CHAIN ACYL-COA LIGASE ACSF2, MITOCHONDRIAL"/>
    <property type="match status" value="1"/>
</dbReference>
<dbReference type="InterPro" id="IPR042099">
    <property type="entry name" value="ANL_N_sf"/>
</dbReference>
<name>A0A6C2TWK3_PONDE</name>
<keyword evidence="2 5" id="KW-0436">Ligase</keyword>
<dbReference type="Gene3D" id="3.30.300.30">
    <property type="match status" value="1"/>
</dbReference>
<evidence type="ECO:0000313" key="6">
    <source>
        <dbReference type="Proteomes" id="UP000366872"/>
    </source>
</evidence>
<proteinExistence type="inferred from homology"/>
<comment type="similarity">
    <text evidence="1">Belongs to the ATP-dependent AMP-binding enzyme family.</text>
</comment>
<dbReference type="InterPro" id="IPR045851">
    <property type="entry name" value="AMP-bd_C_sf"/>
</dbReference>
<sequence length="454" mass="49217">MNIVDLIRSETAGLPENKIAVRTDGGDLSYRGLFEAVDETAAALKLRGVDAFDVVGLAFPDGVDYIVLSLAILSVGAVIVPVPHGVATEVVEDILEKTSSSWLLVPEGNGFRLDKREPAVALPDEFQTLQPAFIRFSSGTTSTSKGVLLSHPEIAERTRVADQALRITPADTVVWLLSMSFHFVVTILLFLRRGATINLCNETFPCSLLAAVQRGGTFIYGTPFHFRALAENGSIGAEALAGIRMAVSTAMKLPAETASAFLEKFGVALKEAYGLIEAGLPFVNTGGEGDSVGCPLPGFEVEIRDADENQVGEVWLRGPGMYSAYLHPWRVRRPDEWFATGDVGMLDAVGALHLLGRTKNLINFAGMKVFPYEVEAVLARCAGVEASLVYARPHPHYGQLPCAKVVAPGLAEEALRRFCYEHLESYKVPKNIEIVEHLERTASGKIKREEATCF</sequence>
<dbReference type="Gene3D" id="3.40.50.12780">
    <property type="entry name" value="N-terminal domain of ligase-like"/>
    <property type="match status" value="1"/>
</dbReference>
<dbReference type="Pfam" id="PF00501">
    <property type="entry name" value="AMP-binding"/>
    <property type="match status" value="1"/>
</dbReference>
<dbReference type="InterPro" id="IPR025110">
    <property type="entry name" value="AMP-bd_C"/>
</dbReference>
<reference evidence="5 6" key="1">
    <citation type="submission" date="2019-04" db="EMBL/GenBank/DDBJ databases">
        <authorList>
            <person name="Van Vliet M D."/>
        </authorList>
    </citation>
    <scope>NUCLEOTIDE SEQUENCE [LARGE SCALE GENOMIC DNA]</scope>
    <source>
        <strain evidence="5 6">F1</strain>
    </source>
</reference>
<dbReference type="GO" id="GO:0006631">
    <property type="term" value="P:fatty acid metabolic process"/>
    <property type="evidence" value="ECO:0007669"/>
    <property type="project" value="TreeGrafter"/>
</dbReference>
<dbReference type="GO" id="GO:0031956">
    <property type="term" value="F:medium-chain fatty acid-CoA ligase activity"/>
    <property type="evidence" value="ECO:0007669"/>
    <property type="project" value="TreeGrafter"/>
</dbReference>
<dbReference type="PROSITE" id="PS00455">
    <property type="entry name" value="AMP_BINDING"/>
    <property type="match status" value="1"/>
</dbReference>
<dbReference type="RefSeq" id="WP_136077748.1">
    <property type="nucleotide sequence ID" value="NZ_CAAHFG010000001.1"/>
</dbReference>
<organism evidence="5 6">
    <name type="scientific">Pontiella desulfatans</name>
    <dbReference type="NCBI Taxonomy" id="2750659"/>
    <lineage>
        <taxon>Bacteria</taxon>
        <taxon>Pseudomonadati</taxon>
        <taxon>Kiritimatiellota</taxon>
        <taxon>Kiritimatiellia</taxon>
        <taxon>Kiritimatiellales</taxon>
        <taxon>Pontiellaceae</taxon>
        <taxon>Pontiella</taxon>
    </lineage>
</organism>
<dbReference type="InterPro" id="IPR000873">
    <property type="entry name" value="AMP-dep_synth/lig_dom"/>
</dbReference>
<protein>
    <submittedName>
        <fullName evidence="5">Long-chain-fatty-acid--CoA ligase</fullName>
    </submittedName>
</protein>
<dbReference type="EMBL" id="CAAHFG010000001">
    <property type="protein sequence ID" value="VGO12048.1"/>
    <property type="molecule type" value="Genomic_DNA"/>
</dbReference>
<dbReference type="Proteomes" id="UP000366872">
    <property type="component" value="Unassembled WGS sequence"/>
</dbReference>
<feature type="domain" description="AMP-binding enzyme C-terminal" evidence="4">
    <location>
        <begin position="373"/>
        <end position="445"/>
    </location>
</feature>
<dbReference type="AlphaFoldDB" id="A0A6C2TWK3"/>
<evidence type="ECO:0000259" key="3">
    <source>
        <dbReference type="Pfam" id="PF00501"/>
    </source>
</evidence>
<dbReference type="CDD" id="cd04433">
    <property type="entry name" value="AFD_class_I"/>
    <property type="match status" value="1"/>
</dbReference>
<gene>
    <name evidence="5" type="primary">lcfB_1</name>
    <name evidence="5" type="ORF">PDESU_00597</name>
</gene>
<evidence type="ECO:0000259" key="4">
    <source>
        <dbReference type="Pfam" id="PF13193"/>
    </source>
</evidence>
<accession>A0A6C2TWK3</accession>
<evidence type="ECO:0000256" key="2">
    <source>
        <dbReference type="ARBA" id="ARBA00022598"/>
    </source>
</evidence>